<proteinExistence type="predicted"/>
<dbReference type="PANTHER" id="PTHR47396">
    <property type="entry name" value="TYPE I RESTRICTION ENZYME ECOKI R PROTEIN"/>
    <property type="match status" value="1"/>
</dbReference>
<dbReference type="Proteomes" id="UP000184301">
    <property type="component" value="Unassembled WGS sequence"/>
</dbReference>
<evidence type="ECO:0000313" key="2">
    <source>
        <dbReference type="EMBL" id="SHL00361.1"/>
    </source>
</evidence>
<name>A0A1M6X373_9FIRM</name>
<dbReference type="SUPFAM" id="SSF52540">
    <property type="entry name" value="P-loop containing nucleoside triphosphate hydrolases"/>
    <property type="match status" value="1"/>
</dbReference>
<evidence type="ECO:0000313" key="3">
    <source>
        <dbReference type="Proteomes" id="UP000184301"/>
    </source>
</evidence>
<dbReference type="RefSeq" id="WP_073113346.1">
    <property type="nucleotide sequence ID" value="NZ_FQZY01000132.1"/>
</dbReference>
<dbReference type="OrthoDB" id="9804145at2"/>
<dbReference type="EMBL" id="FQZY01000132">
    <property type="protein sequence ID" value="SHL00361.1"/>
    <property type="molecule type" value="Genomic_DNA"/>
</dbReference>
<dbReference type="GO" id="GO:0005829">
    <property type="term" value="C:cytosol"/>
    <property type="evidence" value="ECO:0007669"/>
    <property type="project" value="TreeGrafter"/>
</dbReference>
<dbReference type="AlphaFoldDB" id="A0A1M6X373"/>
<organism evidence="2 3">
    <name type="scientific">Hespellia stercorisuis DSM 15480</name>
    <dbReference type="NCBI Taxonomy" id="1121950"/>
    <lineage>
        <taxon>Bacteria</taxon>
        <taxon>Bacillati</taxon>
        <taxon>Bacillota</taxon>
        <taxon>Clostridia</taxon>
        <taxon>Lachnospirales</taxon>
        <taxon>Lachnospiraceae</taxon>
        <taxon>Hespellia</taxon>
    </lineage>
</organism>
<reference evidence="2 3" key="1">
    <citation type="submission" date="2016-11" db="EMBL/GenBank/DDBJ databases">
        <authorList>
            <person name="Jaros S."/>
            <person name="Januszkiewicz K."/>
            <person name="Wedrychowicz H."/>
        </authorList>
    </citation>
    <scope>NUCLEOTIDE SEQUENCE [LARGE SCALE GENOMIC DNA]</scope>
    <source>
        <strain evidence="2 3">DSM 15480</strain>
    </source>
</reference>
<dbReference type="GO" id="GO:0003677">
    <property type="term" value="F:DNA binding"/>
    <property type="evidence" value="ECO:0007669"/>
    <property type="project" value="InterPro"/>
</dbReference>
<dbReference type="InterPro" id="IPR050742">
    <property type="entry name" value="Helicase_Restrict-Modif_Enz"/>
</dbReference>
<dbReference type="PROSITE" id="PS51192">
    <property type="entry name" value="HELICASE_ATP_BIND_1"/>
    <property type="match status" value="1"/>
</dbReference>
<dbReference type="GO" id="GO:0016787">
    <property type="term" value="F:hydrolase activity"/>
    <property type="evidence" value="ECO:0007669"/>
    <property type="project" value="InterPro"/>
</dbReference>
<gene>
    <name evidence="2" type="ORF">SAMN02745243_04151</name>
</gene>
<dbReference type="Pfam" id="PF04851">
    <property type="entry name" value="ResIII"/>
    <property type="match status" value="1"/>
</dbReference>
<dbReference type="Gene3D" id="3.40.50.300">
    <property type="entry name" value="P-loop containing nucleotide triphosphate hydrolases"/>
    <property type="match status" value="1"/>
</dbReference>
<dbReference type="InterPro" id="IPR014001">
    <property type="entry name" value="Helicase_ATP-bd"/>
</dbReference>
<dbReference type="PANTHER" id="PTHR47396:SF1">
    <property type="entry name" value="ATP-DEPENDENT HELICASE IRC3-RELATED"/>
    <property type="match status" value="1"/>
</dbReference>
<evidence type="ECO:0000259" key="1">
    <source>
        <dbReference type="PROSITE" id="PS51192"/>
    </source>
</evidence>
<dbReference type="InterPro" id="IPR006935">
    <property type="entry name" value="Helicase/UvrB_N"/>
</dbReference>
<keyword evidence="3" id="KW-1185">Reference proteome</keyword>
<dbReference type="InterPro" id="IPR027417">
    <property type="entry name" value="P-loop_NTPase"/>
</dbReference>
<protein>
    <submittedName>
        <fullName evidence="2">Type III restriction enzyme, res subunit</fullName>
    </submittedName>
</protein>
<dbReference type="GO" id="GO:0005524">
    <property type="term" value="F:ATP binding"/>
    <property type="evidence" value="ECO:0007669"/>
    <property type="project" value="InterPro"/>
</dbReference>
<accession>A0A1M6X373</accession>
<feature type="domain" description="Helicase ATP-binding" evidence="1">
    <location>
        <begin position="90"/>
        <end position="269"/>
    </location>
</feature>
<sequence length="336" mass="38116">MDGIIKIEESNMVLQVSKEFDPSVLNMSEWDDFLDCLCGTRDYQKQAIKTAIIYMASGEYESINQLAKVNYSDSSELQEKYRTEIDYINTLQLPNKLSGVIDLATGTGKSYVMYGISQLMLGMGLVKRVLVLCPSITIEKELQQKFRTLSQDAKLKSYLPSSSLMKNPRIIDANVTIGESDICIENIHTVYANTGSSIEDSFKFGGQDTLVLSDEVHHAYNSSGDADIKKWKEFLLGVYNFKYLIGLTGTAYIENEYFSDVIYRFSLREAIDKQFVKMVEYVAKDEGLEQNAKFQKIYANHIEFKKIYSGIKPLTLVVSKDIRSADCLANEFIDFL</sequence>
<dbReference type="STRING" id="1121950.SAMN02745243_04151"/>